<dbReference type="InterPro" id="IPR023395">
    <property type="entry name" value="MCP_dom_sf"/>
</dbReference>
<keyword evidence="6 11" id="KW-1133">Transmembrane helix</keyword>
<feature type="repeat" description="Solcar" evidence="8">
    <location>
        <begin position="101"/>
        <end position="184"/>
    </location>
</feature>
<dbReference type="PANTHER" id="PTHR45667">
    <property type="entry name" value="S-ADENOSYLMETHIONINE MITOCHONDRIAL CARRIER PROTEIN"/>
    <property type="match status" value="1"/>
</dbReference>
<evidence type="ECO:0000256" key="3">
    <source>
        <dbReference type="ARBA" id="ARBA00022448"/>
    </source>
</evidence>
<feature type="repeat" description="Solcar" evidence="8">
    <location>
        <begin position="299"/>
        <end position="451"/>
    </location>
</feature>
<accession>A0A5J4YT10</accession>
<keyword evidence="13" id="KW-1185">Reference proteome</keyword>
<keyword evidence="5" id="KW-0677">Repeat</keyword>
<evidence type="ECO:0000256" key="5">
    <source>
        <dbReference type="ARBA" id="ARBA00022737"/>
    </source>
</evidence>
<dbReference type="SUPFAM" id="SSF103506">
    <property type="entry name" value="Mitochondrial carrier"/>
    <property type="match status" value="1"/>
</dbReference>
<feature type="repeat" description="Solcar" evidence="8">
    <location>
        <begin position="201"/>
        <end position="279"/>
    </location>
</feature>
<evidence type="ECO:0000256" key="11">
    <source>
        <dbReference type="SAM" id="Phobius"/>
    </source>
</evidence>
<name>A0A5J4YT10_PORPP</name>
<dbReference type="AlphaFoldDB" id="A0A5J4YT10"/>
<dbReference type="Pfam" id="PF00153">
    <property type="entry name" value="Mito_carr"/>
    <property type="match status" value="4"/>
</dbReference>
<organism evidence="12 13">
    <name type="scientific">Porphyridium purpureum</name>
    <name type="common">Red alga</name>
    <name type="synonym">Porphyridium cruentum</name>
    <dbReference type="NCBI Taxonomy" id="35688"/>
    <lineage>
        <taxon>Eukaryota</taxon>
        <taxon>Rhodophyta</taxon>
        <taxon>Bangiophyceae</taxon>
        <taxon>Porphyridiales</taxon>
        <taxon>Porphyridiaceae</taxon>
        <taxon>Porphyridium</taxon>
    </lineage>
</organism>
<feature type="compositionally biased region" description="Low complexity" evidence="10">
    <location>
        <begin position="30"/>
        <end position="42"/>
    </location>
</feature>
<dbReference type="PROSITE" id="PS50920">
    <property type="entry name" value="SOLCAR"/>
    <property type="match status" value="3"/>
</dbReference>
<reference evidence="13" key="1">
    <citation type="journal article" date="2019" name="Nat. Commun.">
        <title>Expansion of phycobilisome linker gene families in mesophilic red algae.</title>
        <authorList>
            <person name="Lee J."/>
            <person name="Kim D."/>
            <person name="Bhattacharya D."/>
            <person name="Yoon H.S."/>
        </authorList>
    </citation>
    <scope>NUCLEOTIDE SEQUENCE [LARGE SCALE GENOMIC DNA]</scope>
    <source>
        <strain evidence="13">CCMP 1328</strain>
    </source>
</reference>
<comment type="similarity">
    <text evidence="2 9">Belongs to the mitochondrial carrier (TC 2.A.29) family.</text>
</comment>
<keyword evidence="3 9" id="KW-0813">Transport</keyword>
<sequence length="468" mass="48969">MSGGLGFSSSTTAARAPLQGAPQVQREAARAATPSAALAPPAKLDTDAPPAAAGVPKEDVVSASSVAAAGSSHIMSNTKECAAPAAAGRVKTATAQSLMVSEHAVRAAAGGLAGGTVRFSLQPLDTAKTRLQAHSKCAGNETLLNVLFKGQGVRGLYRGAVPGLVGIVPSVAVYFFVYNYFKKTLSDRIPETAPPRKKRTLQTAAYMGSAAIGDLCASLVRVPCEVLKQRLQVGMYKNLGEGLRMSRGGALYTGLSAQIARDIPFVMVEFAAYETLSELVRKRASKKGDDKTLSDKLMRKGGVKLLIGGISGALAALVSNPMDVVKTRLMTQGPMLTVHASGGVGATPALPPHLVQSTMQSAASARAAAYKSVSSLVQPVKERVMSSAVPLRGQIPEVISMTRYNGVWHCFRTILRTEGPMAFAKGIVPRIAQKTLQSALFFAVFEFYSATLTRALRRRGQAGATPAS</sequence>
<evidence type="ECO:0000313" key="12">
    <source>
        <dbReference type="EMBL" id="KAA8494335.1"/>
    </source>
</evidence>
<evidence type="ECO:0000256" key="9">
    <source>
        <dbReference type="RuleBase" id="RU000488"/>
    </source>
</evidence>
<dbReference type="Proteomes" id="UP000324585">
    <property type="component" value="Unassembled WGS sequence"/>
</dbReference>
<evidence type="ECO:0000256" key="1">
    <source>
        <dbReference type="ARBA" id="ARBA00004141"/>
    </source>
</evidence>
<protein>
    <submittedName>
        <fullName evidence="12">S-adenosylmethionine carrier 1, chloroplastic/mitochondrial</fullName>
    </submittedName>
</protein>
<evidence type="ECO:0000256" key="4">
    <source>
        <dbReference type="ARBA" id="ARBA00022692"/>
    </source>
</evidence>
<dbReference type="InterPro" id="IPR018108">
    <property type="entry name" value="MCP_transmembrane"/>
</dbReference>
<proteinExistence type="inferred from homology"/>
<evidence type="ECO:0000256" key="10">
    <source>
        <dbReference type="SAM" id="MobiDB-lite"/>
    </source>
</evidence>
<comment type="caution">
    <text evidence="12">The sequence shown here is derived from an EMBL/GenBank/DDBJ whole genome shotgun (WGS) entry which is preliminary data.</text>
</comment>
<keyword evidence="4 8" id="KW-0812">Transmembrane</keyword>
<evidence type="ECO:0000256" key="8">
    <source>
        <dbReference type="PROSITE-ProRule" id="PRU00282"/>
    </source>
</evidence>
<dbReference type="EMBL" id="VRMN01000005">
    <property type="protein sequence ID" value="KAA8494335.1"/>
    <property type="molecule type" value="Genomic_DNA"/>
</dbReference>
<evidence type="ECO:0000256" key="2">
    <source>
        <dbReference type="ARBA" id="ARBA00006375"/>
    </source>
</evidence>
<feature type="region of interest" description="Disordered" evidence="10">
    <location>
        <begin position="1"/>
        <end position="56"/>
    </location>
</feature>
<evidence type="ECO:0000256" key="7">
    <source>
        <dbReference type="ARBA" id="ARBA00023136"/>
    </source>
</evidence>
<keyword evidence="7 8" id="KW-0472">Membrane</keyword>
<dbReference type="GO" id="GO:0016020">
    <property type="term" value="C:membrane"/>
    <property type="evidence" value="ECO:0007669"/>
    <property type="project" value="UniProtKB-SubCell"/>
</dbReference>
<evidence type="ECO:0000313" key="13">
    <source>
        <dbReference type="Proteomes" id="UP000324585"/>
    </source>
</evidence>
<evidence type="ECO:0000256" key="6">
    <source>
        <dbReference type="ARBA" id="ARBA00022989"/>
    </source>
</evidence>
<gene>
    <name evidence="12" type="ORF">FVE85_4310</name>
</gene>
<feature type="transmembrane region" description="Helical" evidence="11">
    <location>
        <begin position="159"/>
        <end position="181"/>
    </location>
</feature>
<dbReference type="Gene3D" id="1.50.40.10">
    <property type="entry name" value="Mitochondrial carrier domain"/>
    <property type="match status" value="2"/>
</dbReference>
<dbReference type="OrthoDB" id="448427at2759"/>
<comment type="subcellular location">
    <subcellularLocation>
        <location evidence="1">Membrane</location>
        <topology evidence="1">Multi-pass membrane protein</topology>
    </subcellularLocation>
</comment>